<proteinExistence type="predicted"/>
<evidence type="ECO:0000313" key="1">
    <source>
        <dbReference type="EMBL" id="KII70916.1"/>
    </source>
</evidence>
<dbReference type="PANTHER" id="PTHR13452">
    <property type="entry name" value="THUMP DOMAIN CONTAINING PROTEIN 1-RELATED"/>
    <property type="match status" value="1"/>
</dbReference>
<dbReference type="GO" id="GO:0003723">
    <property type="term" value="F:RNA binding"/>
    <property type="evidence" value="ECO:0007669"/>
    <property type="project" value="InterPro"/>
</dbReference>
<dbReference type="InterPro" id="IPR040183">
    <property type="entry name" value="THUMPD1-like"/>
</dbReference>
<gene>
    <name evidence="1" type="ORF">RF11_13173</name>
</gene>
<dbReference type="GO" id="GO:0006400">
    <property type="term" value="P:tRNA modification"/>
    <property type="evidence" value="ECO:0007669"/>
    <property type="project" value="InterPro"/>
</dbReference>
<dbReference type="EMBL" id="JWZT01001930">
    <property type="protein sequence ID" value="KII70916.1"/>
    <property type="molecule type" value="Genomic_DNA"/>
</dbReference>
<protein>
    <submittedName>
        <fullName evidence="1">THUMP domain-containing protein 1</fullName>
    </submittedName>
</protein>
<sequence length="252" mass="29632">MGGKRRYVQRKVSRDNNIEDVEYDQEKTPSSKPLFKPGITGFLITANNENNAKREALLLFNQVILNSYYFIENENETVASSSNDPLDLVANECENLKHKEKTFRLVATKCRNYIFIQSLVPPVEILKQVFEKLLTSEQKIRYCLRCYPILASCHSNLDNFKSSFEKTFTSILNEMAGDRVKFELSVKVRSHPGNKKEIYEYINTLVSEAFPNWVHCHKEYEFKVLFYFMRNVCMMSFLENDKKYKKYNLNAF</sequence>
<name>A0A0C2MUB5_THEKT</name>
<keyword evidence="2" id="KW-1185">Reference proteome</keyword>
<dbReference type="Proteomes" id="UP000031668">
    <property type="component" value="Unassembled WGS sequence"/>
</dbReference>
<accession>A0A0C2MUB5</accession>
<dbReference type="Gene3D" id="3.30.2300.10">
    <property type="entry name" value="THUMP superfamily"/>
    <property type="match status" value="1"/>
</dbReference>
<dbReference type="OrthoDB" id="367221at2759"/>
<comment type="caution">
    <text evidence="1">The sequence shown here is derived from an EMBL/GenBank/DDBJ whole genome shotgun (WGS) entry which is preliminary data.</text>
</comment>
<dbReference type="PANTHER" id="PTHR13452:SF10">
    <property type="entry name" value="THUMP DOMAIN-CONTAINING PROTEIN 1"/>
    <property type="match status" value="1"/>
</dbReference>
<organism evidence="1 2">
    <name type="scientific">Thelohanellus kitauei</name>
    <name type="common">Myxosporean</name>
    <dbReference type="NCBI Taxonomy" id="669202"/>
    <lineage>
        <taxon>Eukaryota</taxon>
        <taxon>Metazoa</taxon>
        <taxon>Cnidaria</taxon>
        <taxon>Myxozoa</taxon>
        <taxon>Myxosporea</taxon>
        <taxon>Bivalvulida</taxon>
        <taxon>Platysporina</taxon>
        <taxon>Myxobolidae</taxon>
        <taxon>Thelohanellus</taxon>
    </lineage>
</organism>
<dbReference type="AlphaFoldDB" id="A0A0C2MUB5"/>
<evidence type="ECO:0000313" key="2">
    <source>
        <dbReference type="Proteomes" id="UP000031668"/>
    </source>
</evidence>
<reference evidence="1 2" key="1">
    <citation type="journal article" date="2014" name="Genome Biol. Evol.">
        <title>The genome of the myxosporean Thelohanellus kitauei shows adaptations to nutrient acquisition within its fish host.</title>
        <authorList>
            <person name="Yang Y."/>
            <person name="Xiong J."/>
            <person name="Zhou Z."/>
            <person name="Huo F."/>
            <person name="Miao W."/>
            <person name="Ran C."/>
            <person name="Liu Y."/>
            <person name="Zhang J."/>
            <person name="Feng J."/>
            <person name="Wang M."/>
            <person name="Wang M."/>
            <person name="Wang L."/>
            <person name="Yao B."/>
        </authorList>
    </citation>
    <scope>NUCLEOTIDE SEQUENCE [LARGE SCALE GENOMIC DNA]</scope>
    <source>
        <strain evidence="1">Wuqing</strain>
    </source>
</reference>